<accession>A0A9P6EM00</accession>
<keyword evidence="5 9" id="KW-0479">Metal-binding</keyword>
<dbReference type="InterPro" id="IPR050364">
    <property type="entry name" value="Cytochrome_P450_fung"/>
</dbReference>
<evidence type="ECO:0000256" key="5">
    <source>
        <dbReference type="ARBA" id="ARBA00022723"/>
    </source>
</evidence>
<dbReference type="EMBL" id="MU157836">
    <property type="protein sequence ID" value="KAF9531054.1"/>
    <property type="molecule type" value="Genomic_DNA"/>
</dbReference>
<gene>
    <name evidence="12" type="ORF">CPB83DRAFT_868202</name>
</gene>
<dbReference type="PRINTS" id="PR00385">
    <property type="entry name" value="P450"/>
</dbReference>
<keyword evidence="11" id="KW-0732">Signal</keyword>
<dbReference type="GO" id="GO:0020037">
    <property type="term" value="F:heme binding"/>
    <property type="evidence" value="ECO:0007669"/>
    <property type="project" value="InterPro"/>
</dbReference>
<comment type="pathway">
    <text evidence="2">Secondary metabolite biosynthesis.</text>
</comment>
<keyword evidence="4 9" id="KW-0349">Heme</keyword>
<reference evidence="12" key="1">
    <citation type="submission" date="2020-11" db="EMBL/GenBank/DDBJ databases">
        <authorList>
            <consortium name="DOE Joint Genome Institute"/>
            <person name="Ahrendt S."/>
            <person name="Riley R."/>
            <person name="Andreopoulos W."/>
            <person name="Labutti K."/>
            <person name="Pangilinan J."/>
            <person name="Ruiz-Duenas F.J."/>
            <person name="Barrasa J.M."/>
            <person name="Sanchez-Garcia M."/>
            <person name="Camarero S."/>
            <person name="Miyauchi S."/>
            <person name="Serrano A."/>
            <person name="Linde D."/>
            <person name="Babiker R."/>
            <person name="Drula E."/>
            <person name="Ayuso-Fernandez I."/>
            <person name="Pacheco R."/>
            <person name="Padilla G."/>
            <person name="Ferreira P."/>
            <person name="Barriuso J."/>
            <person name="Kellner H."/>
            <person name="Castanera R."/>
            <person name="Alfaro M."/>
            <person name="Ramirez L."/>
            <person name="Pisabarro A.G."/>
            <person name="Kuo A."/>
            <person name="Tritt A."/>
            <person name="Lipzen A."/>
            <person name="He G."/>
            <person name="Yan M."/>
            <person name="Ng V."/>
            <person name="Cullen D."/>
            <person name="Martin F."/>
            <person name="Rosso M.-N."/>
            <person name="Henrissat B."/>
            <person name="Hibbett D."/>
            <person name="Martinez A.T."/>
            <person name="Grigoriev I.V."/>
        </authorList>
    </citation>
    <scope>NUCLEOTIDE SEQUENCE</scope>
    <source>
        <strain evidence="12">CBS 506.95</strain>
    </source>
</reference>
<dbReference type="GO" id="GO:0004497">
    <property type="term" value="F:monooxygenase activity"/>
    <property type="evidence" value="ECO:0007669"/>
    <property type="project" value="UniProtKB-KW"/>
</dbReference>
<comment type="cofactor">
    <cofactor evidence="1 9">
        <name>heme</name>
        <dbReference type="ChEBI" id="CHEBI:30413"/>
    </cofactor>
</comment>
<evidence type="ECO:0000313" key="12">
    <source>
        <dbReference type="EMBL" id="KAF9531054.1"/>
    </source>
</evidence>
<dbReference type="PRINTS" id="PR00463">
    <property type="entry name" value="EP450I"/>
</dbReference>
<dbReference type="OrthoDB" id="2789670at2759"/>
<evidence type="ECO:0000256" key="6">
    <source>
        <dbReference type="ARBA" id="ARBA00023002"/>
    </source>
</evidence>
<dbReference type="Proteomes" id="UP000807306">
    <property type="component" value="Unassembled WGS sequence"/>
</dbReference>
<dbReference type="InterPro" id="IPR001128">
    <property type="entry name" value="Cyt_P450"/>
</dbReference>
<evidence type="ECO:0000256" key="10">
    <source>
        <dbReference type="RuleBase" id="RU000461"/>
    </source>
</evidence>
<dbReference type="GO" id="GO:0005506">
    <property type="term" value="F:iron ion binding"/>
    <property type="evidence" value="ECO:0007669"/>
    <property type="project" value="InterPro"/>
</dbReference>
<dbReference type="CDD" id="cd11065">
    <property type="entry name" value="CYP64-like"/>
    <property type="match status" value="1"/>
</dbReference>
<comment type="similarity">
    <text evidence="3 10">Belongs to the cytochrome P450 family.</text>
</comment>
<sequence>MHFILVGSFLVALFLIVRGLARPKRKFPPGPKGLPILGNLLDVPTDAVWKVYHEMAKKYQSPLIHLDILGSPIIVIDSLKVAQDLIENRSSIYSSRPRMPMMNELIGFDWHFAFIPYGKEWRDRRKVFHRLYDVSGSKFLRPYATRASRRLLLNLLDDPSNFLGHIRLQVYTSQLSGSFILATTYGLDITSMKDAHIMSAEMGMFAMGQAFHGYVVDHFPLLSYLPSWLPGCQFKNQAREWRQDTQAMLEAPFAFVKNRMSENKAPDSLAFRELSSMADEDPEQEKVVQDVFGAAYAGGSDTTVSALSSFVLAMLLYPEVQKKGQEAIDAVLLDERLPDMNDFGTIPYIDAILKEVLRWNPVAPLGVPYATLSDDTYTGYDIPAGATVYVNAWAMLHDADTYGPKPMDFRPERFLLENGELNPNIKDPDEAFGFGRRICPGQLVAQDSLWISIASILATFQIDKATSREGVPITPSGEFTPHLLSHPVPFECSITSRSTEAASLIRTFQLDLQV</sequence>
<dbReference type="PANTHER" id="PTHR46300:SF7">
    <property type="entry name" value="P450, PUTATIVE (EUROFUNG)-RELATED"/>
    <property type="match status" value="1"/>
</dbReference>
<feature type="binding site" description="axial binding residue" evidence="9">
    <location>
        <position position="439"/>
    </location>
    <ligand>
        <name>heme</name>
        <dbReference type="ChEBI" id="CHEBI:30413"/>
    </ligand>
    <ligandPart>
        <name>Fe</name>
        <dbReference type="ChEBI" id="CHEBI:18248"/>
    </ligandPart>
</feature>
<keyword evidence="8 10" id="KW-0503">Monooxygenase</keyword>
<dbReference type="InterPro" id="IPR036396">
    <property type="entry name" value="Cyt_P450_sf"/>
</dbReference>
<dbReference type="AlphaFoldDB" id="A0A9P6EM00"/>
<organism evidence="12 13">
    <name type="scientific">Crepidotus variabilis</name>
    <dbReference type="NCBI Taxonomy" id="179855"/>
    <lineage>
        <taxon>Eukaryota</taxon>
        <taxon>Fungi</taxon>
        <taxon>Dikarya</taxon>
        <taxon>Basidiomycota</taxon>
        <taxon>Agaricomycotina</taxon>
        <taxon>Agaricomycetes</taxon>
        <taxon>Agaricomycetidae</taxon>
        <taxon>Agaricales</taxon>
        <taxon>Agaricineae</taxon>
        <taxon>Crepidotaceae</taxon>
        <taxon>Crepidotus</taxon>
    </lineage>
</organism>
<keyword evidence="13" id="KW-1185">Reference proteome</keyword>
<dbReference type="Pfam" id="PF00067">
    <property type="entry name" value="p450"/>
    <property type="match status" value="1"/>
</dbReference>
<dbReference type="SUPFAM" id="SSF48264">
    <property type="entry name" value="Cytochrome P450"/>
    <property type="match status" value="1"/>
</dbReference>
<keyword evidence="7 9" id="KW-0408">Iron</keyword>
<dbReference type="GO" id="GO:0016705">
    <property type="term" value="F:oxidoreductase activity, acting on paired donors, with incorporation or reduction of molecular oxygen"/>
    <property type="evidence" value="ECO:0007669"/>
    <property type="project" value="InterPro"/>
</dbReference>
<keyword evidence="6 10" id="KW-0560">Oxidoreductase</keyword>
<evidence type="ECO:0000313" key="13">
    <source>
        <dbReference type="Proteomes" id="UP000807306"/>
    </source>
</evidence>
<comment type="caution">
    <text evidence="12">The sequence shown here is derived from an EMBL/GenBank/DDBJ whole genome shotgun (WGS) entry which is preliminary data.</text>
</comment>
<evidence type="ECO:0000256" key="11">
    <source>
        <dbReference type="SAM" id="SignalP"/>
    </source>
</evidence>
<evidence type="ECO:0000256" key="4">
    <source>
        <dbReference type="ARBA" id="ARBA00022617"/>
    </source>
</evidence>
<feature type="signal peptide" evidence="11">
    <location>
        <begin position="1"/>
        <end position="21"/>
    </location>
</feature>
<feature type="chain" id="PRO_5040116051" evidence="11">
    <location>
        <begin position="22"/>
        <end position="514"/>
    </location>
</feature>
<dbReference type="InterPro" id="IPR002401">
    <property type="entry name" value="Cyt_P450_E_grp-I"/>
</dbReference>
<dbReference type="PANTHER" id="PTHR46300">
    <property type="entry name" value="P450, PUTATIVE (EUROFUNG)-RELATED-RELATED"/>
    <property type="match status" value="1"/>
</dbReference>
<evidence type="ECO:0000256" key="1">
    <source>
        <dbReference type="ARBA" id="ARBA00001971"/>
    </source>
</evidence>
<dbReference type="PROSITE" id="PS00086">
    <property type="entry name" value="CYTOCHROME_P450"/>
    <property type="match status" value="1"/>
</dbReference>
<dbReference type="InterPro" id="IPR017972">
    <property type="entry name" value="Cyt_P450_CS"/>
</dbReference>
<dbReference type="Gene3D" id="1.10.630.10">
    <property type="entry name" value="Cytochrome P450"/>
    <property type="match status" value="1"/>
</dbReference>
<proteinExistence type="inferred from homology"/>
<evidence type="ECO:0000256" key="8">
    <source>
        <dbReference type="ARBA" id="ARBA00023033"/>
    </source>
</evidence>
<evidence type="ECO:0000256" key="2">
    <source>
        <dbReference type="ARBA" id="ARBA00005179"/>
    </source>
</evidence>
<evidence type="ECO:0000256" key="3">
    <source>
        <dbReference type="ARBA" id="ARBA00010617"/>
    </source>
</evidence>
<evidence type="ECO:0000256" key="9">
    <source>
        <dbReference type="PIRSR" id="PIRSR602401-1"/>
    </source>
</evidence>
<evidence type="ECO:0000256" key="7">
    <source>
        <dbReference type="ARBA" id="ARBA00023004"/>
    </source>
</evidence>
<protein>
    <submittedName>
        <fullName evidence="12">Cytochrome P450</fullName>
    </submittedName>
</protein>
<name>A0A9P6EM00_9AGAR</name>